<proteinExistence type="predicted"/>
<dbReference type="InParanoid" id="G4U125"/>
<dbReference type="HOGENOM" id="CLU_3428541_0_0_1"/>
<sequence length="20" mass="2219">MRVLAGEKGGFSYQQILAIH</sequence>
<dbReference type="EMBL" id="CAFZ01001428">
    <property type="protein sequence ID" value="CCA77268.1"/>
    <property type="molecule type" value="Genomic_DNA"/>
</dbReference>
<accession>G4U125</accession>
<evidence type="ECO:0000313" key="1">
    <source>
        <dbReference type="EMBL" id="CCA77268.1"/>
    </source>
</evidence>
<name>G4U125_SERID</name>
<protein>
    <submittedName>
        <fullName evidence="1">Uncharacterized protein</fullName>
    </submittedName>
</protein>
<dbReference type="Proteomes" id="UP000007148">
    <property type="component" value="Unassembled WGS sequence"/>
</dbReference>
<dbReference type="AlphaFoldDB" id="G4U125"/>
<evidence type="ECO:0000313" key="2">
    <source>
        <dbReference type="Proteomes" id="UP000007148"/>
    </source>
</evidence>
<reference evidence="1 2" key="1">
    <citation type="journal article" date="2011" name="PLoS Pathog.">
        <title>Endophytic Life Strategies Decoded by Genome and Transcriptome Analyses of the Mutualistic Root Symbiont Piriformospora indica.</title>
        <authorList>
            <person name="Zuccaro A."/>
            <person name="Lahrmann U."/>
            <person name="Guldener U."/>
            <person name="Langen G."/>
            <person name="Pfiffi S."/>
            <person name="Biedenkopf D."/>
            <person name="Wong P."/>
            <person name="Samans B."/>
            <person name="Grimm C."/>
            <person name="Basiewicz M."/>
            <person name="Murat C."/>
            <person name="Martin F."/>
            <person name="Kogel K.H."/>
        </authorList>
    </citation>
    <scope>NUCLEOTIDE SEQUENCE [LARGE SCALE GENOMIC DNA]</scope>
    <source>
        <strain evidence="1 2">DSM 11827</strain>
    </source>
</reference>
<keyword evidence="2" id="KW-1185">Reference proteome</keyword>
<gene>
    <name evidence="1" type="ORF">PIIN_11246</name>
</gene>
<comment type="caution">
    <text evidence="1">The sequence shown here is derived from an EMBL/GenBank/DDBJ whole genome shotgun (WGS) entry which is preliminary data.</text>
</comment>
<organism evidence="1 2">
    <name type="scientific">Serendipita indica (strain DSM 11827)</name>
    <name type="common">Root endophyte fungus</name>
    <name type="synonym">Piriformospora indica</name>
    <dbReference type="NCBI Taxonomy" id="1109443"/>
    <lineage>
        <taxon>Eukaryota</taxon>
        <taxon>Fungi</taxon>
        <taxon>Dikarya</taxon>
        <taxon>Basidiomycota</taxon>
        <taxon>Agaricomycotina</taxon>
        <taxon>Agaricomycetes</taxon>
        <taxon>Sebacinales</taxon>
        <taxon>Serendipitaceae</taxon>
        <taxon>Serendipita</taxon>
    </lineage>
</organism>